<feature type="compositionally biased region" description="Basic residues" evidence="1">
    <location>
        <begin position="1"/>
        <end position="13"/>
    </location>
</feature>
<feature type="non-terminal residue" evidence="2">
    <location>
        <position position="1"/>
    </location>
</feature>
<feature type="compositionally biased region" description="Basic residues" evidence="1">
    <location>
        <begin position="21"/>
        <end position="36"/>
    </location>
</feature>
<dbReference type="EMBL" id="CADCUS010000268">
    <property type="protein sequence ID" value="CAA9407465.1"/>
    <property type="molecule type" value="Genomic_DNA"/>
</dbReference>
<gene>
    <name evidence="2" type="ORF">AVDCRST_MAG66-1830</name>
</gene>
<evidence type="ECO:0000256" key="1">
    <source>
        <dbReference type="SAM" id="MobiDB-lite"/>
    </source>
</evidence>
<feature type="compositionally biased region" description="Basic residues" evidence="1">
    <location>
        <begin position="475"/>
        <end position="491"/>
    </location>
</feature>
<feature type="compositionally biased region" description="Basic and acidic residues" evidence="1">
    <location>
        <begin position="212"/>
        <end position="225"/>
    </location>
</feature>
<feature type="region of interest" description="Disordered" evidence="1">
    <location>
        <begin position="611"/>
        <end position="761"/>
    </location>
</feature>
<proteinExistence type="predicted"/>
<feature type="compositionally biased region" description="Basic and acidic residues" evidence="1">
    <location>
        <begin position="367"/>
        <end position="384"/>
    </location>
</feature>
<feature type="non-terminal residue" evidence="2">
    <location>
        <position position="761"/>
    </location>
</feature>
<protein>
    <submittedName>
        <fullName evidence="2">Uncharacterized protein</fullName>
    </submittedName>
</protein>
<feature type="compositionally biased region" description="Basic residues" evidence="1">
    <location>
        <begin position="739"/>
        <end position="750"/>
    </location>
</feature>
<dbReference type="AlphaFoldDB" id="A0A6J4P8I9"/>
<feature type="compositionally biased region" description="Basic residues" evidence="1">
    <location>
        <begin position="268"/>
        <end position="289"/>
    </location>
</feature>
<organism evidence="2">
    <name type="scientific">uncultured Pseudonocardia sp</name>
    <dbReference type="NCBI Taxonomy" id="211455"/>
    <lineage>
        <taxon>Bacteria</taxon>
        <taxon>Bacillati</taxon>
        <taxon>Actinomycetota</taxon>
        <taxon>Actinomycetes</taxon>
        <taxon>Pseudonocardiales</taxon>
        <taxon>Pseudonocardiaceae</taxon>
        <taxon>Pseudonocardia</taxon>
        <taxon>environmental samples</taxon>
    </lineage>
</organism>
<feature type="compositionally biased region" description="Basic and acidic residues" evidence="1">
    <location>
        <begin position="508"/>
        <end position="544"/>
    </location>
</feature>
<feature type="compositionally biased region" description="Low complexity" evidence="1">
    <location>
        <begin position="497"/>
        <end position="507"/>
    </location>
</feature>
<feature type="compositionally biased region" description="Basic residues" evidence="1">
    <location>
        <begin position="392"/>
        <end position="444"/>
    </location>
</feature>
<name>A0A6J4P8I9_9PSEU</name>
<reference evidence="2" key="1">
    <citation type="submission" date="2020-02" db="EMBL/GenBank/DDBJ databases">
        <authorList>
            <person name="Meier V. D."/>
        </authorList>
    </citation>
    <scope>NUCLEOTIDE SEQUENCE</scope>
    <source>
        <strain evidence="2">AVDCRST_MAG66</strain>
    </source>
</reference>
<feature type="region of interest" description="Disordered" evidence="1">
    <location>
        <begin position="1"/>
        <end position="131"/>
    </location>
</feature>
<feature type="compositionally biased region" description="Basic residues" evidence="1">
    <location>
        <begin position="308"/>
        <end position="325"/>
    </location>
</feature>
<feature type="compositionally biased region" description="Low complexity" evidence="1">
    <location>
        <begin position="638"/>
        <end position="668"/>
    </location>
</feature>
<feature type="compositionally biased region" description="Basic residues" evidence="1">
    <location>
        <begin position="720"/>
        <end position="731"/>
    </location>
</feature>
<accession>A0A6J4P8I9</accession>
<feature type="compositionally biased region" description="Basic residues" evidence="1">
    <location>
        <begin position="681"/>
        <end position="713"/>
    </location>
</feature>
<feature type="region of interest" description="Disordered" evidence="1">
    <location>
        <begin position="212"/>
        <end position="544"/>
    </location>
</feature>
<evidence type="ECO:0000313" key="2">
    <source>
        <dbReference type="EMBL" id="CAA9407465.1"/>
    </source>
</evidence>
<sequence>DPAGPHRVHHRHRSPGEQPARRLRPRPQARDHRVRRGVGLGQVLAGVRHHRRGGPAPAQRDLLGVRARVPAQARPARRRPHRGALDRDRRRPAAPGRRVALHAGHGHRHQPAAAAAVLPPQRPARRPRLRVRLQRPGRRVPGLLGHRAADQARPLGHVRPHEVAQRGRDPAPRLGRRQLVLARLRPERPVRQRQAPGRLHRAGVAAAALGLRREGGRVRGGHQDDEAGAGGRRGQVQPAVHPGRRRGRVRAQEGDRRPVHHAGPLPRLRGHPPGRGPAHGHRRRAHPARAVRAAAGRPARRAPDPVRPRRRPARRRGGGARRRADRHGAGLPHTRPRDLHAVRRGVPADQDGAPPRVVPGGLHVRVRRADDRAAPPRRRPDERAAGAAARQGQHRPRRRARHRRHHRRRPRRRAGPAGRHARRGDRLPGRRRRPGALRHPHRRVPAPPGRAARGPAHTHRAPAGHRRDGEQPARLRPRRAPRRARRRHRGGRVGQVDAGPRGAGAPAPRDDRGGPVPRLDVDPLHPGDLDRGDGPDPQAVREGHRHEAGAVLLQQRGRLPHLQRPGRGVRRPRLPRRRALHLHRLRWAALHRGGAGADRRRQVDLRRAGHDRDRGAGVLHHQGHHPADLRRGRRRAGLPDAGPAAVHPVGRGVPAAQAGRAAARGGQRLRARRADDGPAHVRLRAPARPARPARRRRQLSHRRRAQPRRHRPRRLGDRPRPRRRRRRRLGRVRGPAARARARPGLVHRRAPGPARGGARRM</sequence>
<feature type="compositionally biased region" description="Low complexity" evidence="1">
    <location>
        <begin position="93"/>
        <end position="103"/>
    </location>
</feature>